<evidence type="ECO:0000256" key="4">
    <source>
        <dbReference type="ARBA" id="ARBA00022475"/>
    </source>
</evidence>
<keyword evidence="8" id="KW-0472">Membrane</keyword>
<dbReference type="NCBIfam" id="TIGR01726">
    <property type="entry name" value="HEQRo_perm_3TM"/>
    <property type="match status" value="1"/>
</dbReference>
<evidence type="ECO:0000256" key="3">
    <source>
        <dbReference type="ARBA" id="ARBA00022448"/>
    </source>
</evidence>
<dbReference type="GO" id="GO:0006865">
    <property type="term" value="P:amino acid transport"/>
    <property type="evidence" value="ECO:0007669"/>
    <property type="project" value="UniProtKB-KW"/>
</dbReference>
<name>Q0YR78_9CHLB</name>
<evidence type="ECO:0000256" key="7">
    <source>
        <dbReference type="ARBA" id="ARBA00022989"/>
    </source>
</evidence>
<comment type="caution">
    <text evidence="11">The sequence shown here is derived from an EMBL/GenBank/DDBJ whole genome shotgun (WGS) entry which is preliminary data.</text>
</comment>
<dbReference type="PANTHER" id="PTHR30614:SF0">
    <property type="entry name" value="L-CYSTINE TRANSPORT SYSTEM PERMEASE PROTEIN TCYL"/>
    <property type="match status" value="1"/>
</dbReference>
<dbReference type="OrthoDB" id="9799090at2"/>
<dbReference type="GO" id="GO:0043190">
    <property type="term" value="C:ATP-binding cassette (ABC) transporter complex"/>
    <property type="evidence" value="ECO:0007669"/>
    <property type="project" value="InterPro"/>
</dbReference>
<keyword evidence="3 9" id="KW-0813">Transport</keyword>
<keyword evidence="5" id="KW-0812">Transmembrane</keyword>
<evidence type="ECO:0000313" key="11">
    <source>
        <dbReference type="EMBL" id="EAT58831.1"/>
    </source>
</evidence>
<dbReference type="SMART" id="SM00062">
    <property type="entry name" value="PBPb"/>
    <property type="match status" value="1"/>
</dbReference>
<keyword evidence="12" id="KW-1185">Reference proteome</keyword>
<evidence type="ECO:0000256" key="1">
    <source>
        <dbReference type="ARBA" id="ARBA00004429"/>
    </source>
</evidence>
<dbReference type="Pfam" id="PF00497">
    <property type="entry name" value="SBP_bac_3"/>
    <property type="match status" value="1"/>
</dbReference>
<reference evidence="11 12" key="2">
    <citation type="submission" date="2006-07" db="EMBL/GenBank/DDBJ databases">
        <title>Sequencing of the draft genome and assembly of Chlorobium ferroxidans DSM 13031.</title>
        <authorList>
            <consortium name="US DOE Joint Genome Institute (JGI-PGF)"/>
            <person name="Copeland A."/>
            <person name="Lucas S."/>
            <person name="Lapidus A."/>
            <person name="Barry K."/>
            <person name="Glavina del Rio T."/>
            <person name="Dalin E."/>
            <person name="Tice H."/>
            <person name="Bruce D."/>
            <person name="Pitluck S."/>
            <person name="Richardson P."/>
        </authorList>
    </citation>
    <scope>NUCLEOTIDE SEQUENCE [LARGE SCALE GENOMIC DNA]</scope>
    <source>
        <strain evidence="11 12">DSM 13031</strain>
    </source>
</reference>
<evidence type="ECO:0000256" key="9">
    <source>
        <dbReference type="RuleBase" id="RU363032"/>
    </source>
</evidence>
<evidence type="ECO:0000313" key="12">
    <source>
        <dbReference type="Proteomes" id="UP000004162"/>
    </source>
</evidence>
<evidence type="ECO:0000256" key="5">
    <source>
        <dbReference type="ARBA" id="ARBA00022692"/>
    </source>
</evidence>
<keyword evidence="6" id="KW-0029">Amino-acid transport</keyword>
<dbReference type="CDD" id="cd13530">
    <property type="entry name" value="PBP2_peptides_like"/>
    <property type="match status" value="1"/>
</dbReference>
<dbReference type="PANTHER" id="PTHR30614">
    <property type="entry name" value="MEMBRANE COMPONENT OF AMINO ACID ABC TRANSPORTER"/>
    <property type="match status" value="1"/>
</dbReference>
<proteinExistence type="inferred from homology"/>
<evidence type="ECO:0000259" key="10">
    <source>
        <dbReference type="PROSITE" id="PS50928"/>
    </source>
</evidence>
<protein>
    <submittedName>
        <fullName evidence="11">Amino acid ABC transporter, permease protein, 3-TM region, His/Glu/Gln/Arg/opine</fullName>
    </submittedName>
</protein>
<reference evidence="11 12" key="1">
    <citation type="submission" date="2006-07" db="EMBL/GenBank/DDBJ databases">
        <title>Annotation of the draft genome assembly of Chlorobium ferroxidans DSM 13031.</title>
        <authorList>
            <consortium name="US DOE Joint Genome Institute (JGI-ORNL)"/>
            <person name="Larimer F."/>
            <person name="Land M."/>
            <person name="Hauser L."/>
        </authorList>
    </citation>
    <scope>NUCLEOTIDE SEQUENCE [LARGE SCALE GENOMIC DNA]</scope>
    <source>
        <strain evidence="11 12">DSM 13031</strain>
    </source>
</reference>
<evidence type="ECO:0000256" key="2">
    <source>
        <dbReference type="ARBA" id="ARBA00010072"/>
    </source>
</evidence>
<dbReference type="InterPro" id="IPR000515">
    <property type="entry name" value="MetI-like"/>
</dbReference>
<evidence type="ECO:0000256" key="8">
    <source>
        <dbReference type="ARBA" id="ARBA00023136"/>
    </source>
</evidence>
<evidence type="ECO:0000256" key="6">
    <source>
        <dbReference type="ARBA" id="ARBA00022970"/>
    </source>
</evidence>
<accession>Q0YR78</accession>
<comment type="similarity">
    <text evidence="2">Belongs to the binding-protein-dependent transport system permease family. HisMQ subfamily.</text>
</comment>
<organism evidence="11 12">
    <name type="scientific">Chlorobium ferrooxidans DSM 13031</name>
    <dbReference type="NCBI Taxonomy" id="377431"/>
    <lineage>
        <taxon>Bacteria</taxon>
        <taxon>Pseudomonadati</taxon>
        <taxon>Chlorobiota</taxon>
        <taxon>Chlorobiia</taxon>
        <taxon>Chlorobiales</taxon>
        <taxon>Chlorobiaceae</taxon>
        <taxon>Chlorobium/Pelodictyon group</taxon>
        <taxon>Chlorobium</taxon>
    </lineage>
</organism>
<sequence>MHSLTAFSEPVLRWGGDPSGGAPYVYADPANPQTYTGFDYEFAEALAREMHLKAEFVPTDWESIVASLQRKEFDVIIDGFEPTEDRAREVLFSKPYYLFRLQLTVKRTDNLITSLEDCRKHQKTVGTLVNCAASRLLDQGGYKSKAYQDPVGAYQDLELGRVDAVLMDVAGEMFYARQNPKLKAVGKPFQTGAYIVGIRKADTLLLGRVNAAIDTLVNNGTVERIFRKWQLWDEEQIKLRTTKEPVFEMTNTKLNWSEGLIKLLKAASVTVLLAFGAMIIAVILGIPLAVGQSNGGPLTRALCTVYIEFFRGTPVLVQLLFLYFGLPVIGITLPGWLTAIVGLGLNYAAYESQVYRTAFQAIPERQWQVAYSLGMHPLLAFRRIIFPQAFRIALPPMTNDFVALFKDTSTAFAIAVWELATAYRELANATQSYLGIGLVVCCYYLAMSLPLAHYAHKLEQKLQRKSTGILSSGADK</sequence>
<dbReference type="InterPro" id="IPR010065">
    <property type="entry name" value="AA_ABC_transptr_permease_3TM"/>
</dbReference>
<dbReference type="EMBL" id="AASE01000012">
    <property type="protein sequence ID" value="EAT58831.1"/>
    <property type="molecule type" value="Genomic_DNA"/>
</dbReference>
<dbReference type="AlphaFoldDB" id="Q0YR78"/>
<comment type="subcellular location">
    <subcellularLocation>
        <location evidence="1">Cell inner membrane</location>
        <topology evidence="1">Multi-pass membrane protein</topology>
    </subcellularLocation>
    <subcellularLocation>
        <location evidence="9">Cell membrane</location>
        <topology evidence="9">Multi-pass membrane protein</topology>
    </subcellularLocation>
</comment>
<dbReference type="CDD" id="cd06261">
    <property type="entry name" value="TM_PBP2"/>
    <property type="match status" value="1"/>
</dbReference>
<keyword evidence="7" id="KW-1133">Transmembrane helix</keyword>
<dbReference type="GO" id="GO:0022857">
    <property type="term" value="F:transmembrane transporter activity"/>
    <property type="evidence" value="ECO:0007669"/>
    <property type="project" value="InterPro"/>
</dbReference>
<dbReference type="RefSeq" id="WP_006366543.1">
    <property type="nucleotide sequence ID" value="NZ_AASE01000012.1"/>
</dbReference>
<feature type="domain" description="ABC transmembrane type-1" evidence="10">
    <location>
        <begin position="267"/>
        <end position="455"/>
    </location>
</feature>
<dbReference type="InterPro" id="IPR035906">
    <property type="entry name" value="MetI-like_sf"/>
</dbReference>
<dbReference type="SUPFAM" id="SSF53850">
    <property type="entry name" value="Periplasmic binding protein-like II"/>
    <property type="match status" value="1"/>
</dbReference>
<dbReference type="PROSITE" id="PS50928">
    <property type="entry name" value="ABC_TM1"/>
    <property type="match status" value="1"/>
</dbReference>
<dbReference type="InterPro" id="IPR001638">
    <property type="entry name" value="Solute-binding_3/MltF_N"/>
</dbReference>
<dbReference type="InterPro" id="IPR043429">
    <property type="entry name" value="ArtM/GltK/GlnP/TcyL/YhdX-like"/>
</dbReference>
<dbReference type="Pfam" id="PF00528">
    <property type="entry name" value="BPD_transp_1"/>
    <property type="match status" value="1"/>
</dbReference>
<keyword evidence="4" id="KW-1003">Cell membrane</keyword>
<gene>
    <name evidence="11" type="ORF">CferDRAFT_0805</name>
</gene>
<dbReference type="Proteomes" id="UP000004162">
    <property type="component" value="Unassembled WGS sequence"/>
</dbReference>
<dbReference type="Gene3D" id="3.40.190.10">
    <property type="entry name" value="Periplasmic binding protein-like II"/>
    <property type="match status" value="2"/>
</dbReference>
<dbReference type="SUPFAM" id="SSF161098">
    <property type="entry name" value="MetI-like"/>
    <property type="match status" value="1"/>
</dbReference>
<dbReference type="Gene3D" id="1.10.3720.10">
    <property type="entry name" value="MetI-like"/>
    <property type="match status" value="1"/>
</dbReference>